<evidence type="ECO:0000313" key="3">
    <source>
        <dbReference type="EMBL" id="MBU9712005.1"/>
    </source>
</evidence>
<protein>
    <submittedName>
        <fullName evidence="3">DUF4430 domain-containing protein</fullName>
    </submittedName>
</protein>
<evidence type="ECO:0000313" key="4">
    <source>
        <dbReference type="Proteomes" id="UP000784880"/>
    </source>
</evidence>
<evidence type="ECO:0000259" key="2">
    <source>
        <dbReference type="Pfam" id="PF14478"/>
    </source>
</evidence>
<evidence type="ECO:0000256" key="1">
    <source>
        <dbReference type="SAM" id="MobiDB-lite"/>
    </source>
</evidence>
<feature type="compositionally biased region" description="Basic and acidic residues" evidence="1">
    <location>
        <begin position="117"/>
        <end position="143"/>
    </location>
</feature>
<feature type="compositionally biased region" description="Polar residues" evidence="1">
    <location>
        <begin position="44"/>
        <end position="53"/>
    </location>
</feature>
<dbReference type="InterPro" id="IPR027954">
    <property type="entry name" value="Transcobalamin-like_C"/>
</dbReference>
<feature type="compositionally biased region" description="Basic and acidic residues" evidence="1">
    <location>
        <begin position="58"/>
        <end position="70"/>
    </location>
</feature>
<reference evidence="3 4" key="1">
    <citation type="submission" date="2021-06" db="EMBL/GenBank/DDBJ databases">
        <title>Bacillus sp. RD4P76, an endophyte from a halophyte.</title>
        <authorList>
            <person name="Sun J.-Q."/>
        </authorList>
    </citation>
    <scope>NUCLEOTIDE SEQUENCE [LARGE SCALE GENOMIC DNA]</scope>
    <source>
        <strain evidence="3 4">CGMCC 1.15917</strain>
    </source>
</reference>
<accession>A0ABS6JF31</accession>
<proteinExistence type="predicted"/>
<dbReference type="Pfam" id="PF14478">
    <property type="entry name" value="DUF4430"/>
    <property type="match status" value="1"/>
</dbReference>
<feature type="region of interest" description="Disordered" evidence="1">
    <location>
        <begin position="29"/>
        <end position="165"/>
    </location>
</feature>
<name>A0ABS6JF31_9BACI</name>
<organism evidence="3 4">
    <name type="scientific">Evansella tamaricis</name>
    <dbReference type="NCBI Taxonomy" id="2069301"/>
    <lineage>
        <taxon>Bacteria</taxon>
        <taxon>Bacillati</taxon>
        <taxon>Bacillota</taxon>
        <taxon>Bacilli</taxon>
        <taxon>Bacillales</taxon>
        <taxon>Bacillaceae</taxon>
        <taxon>Evansella</taxon>
    </lineage>
</organism>
<feature type="compositionally biased region" description="Acidic residues" evidence="1">
    <location>
        <begin position="71"/>
        <end position="96"/>
    </location>
</feature>
<feature type="domain" description="Transcobalamin-like C-terminal" evidence="2">
    <location>
        <begin position="189"/>
        <end position="259"/>
    </location>
</feature>
<sequence length="267" mass="29479">MEKFRLRKYTILLFSLIVVFNLIGCGTNNEPLTSEEEIDHTETPETIEQSETVTEIRLPVEDGYSRVKTDDLEDLELTEDLQESQTDEEGTDEIATEEVSSSDRTSTSDSKTNTAKVESKPKGESNGKETTKSTTKPKEENTKENNSSKPPSTEPEKEKAPSPTVTIMITGPKEVGTLVSEKKVDFKEGDTVLDILLKTSVVVDYTGGGATAYVYGIADLFEFDYGPRSGWIARVNGNDLTKSSGTTTVKEGDKITWVYLEDFMDGN</sequence>
<dbReference type="Proteomes" id="UP000784880">
    <property type="component" value="Unassembled WGS sequence"/>
</dbReference>
<gene>
    <name evidence="3" type="ORF">KS419_09665</name>
</gene>
<comment type="caution">
    <text evidence="3">The sequence shown here is derived from an EMBL/GenBank/DDBJ whole genome shotgun (WGS) entry which is preliminary data.</text>
</comment>
<dbReference type="RefSeq" id="WP_217066161.1">
    <property type="nucleotide sequence ID" value="NZ_JAHQCS010000091.1"/>
</dbReference>
<keyword evidence="4" id="KW-1185">Reference proteome</keyword>
<dbReference type="EMBL" id="JAHQCS010000091">
    <property type="protein sequence ID" value="MBU9712005.1"/>
    <property type="molecule type" value="Genomic_DNA"/>
</dbReference>